<keyword evidence="1" id="KW-0274">FAD</keyword>
<evidence type="ECO:0000313" key="2">
    <source>
        <dbReference type="EMBL" id="KAL2346398.1"/>
    </source>
</evidence>
<dbReference type="GO" id="GO:0004657">
    <property type="term" value="F:proline dehydrogenase activity"/>
    <property type="evidence" value="ECO:0007669"/>
    <property type="project" value="UniProtKB-EC"/>
</dbReference>
<comment type="function">
    <text evidence="1">Converts proline to delta-1-pyrroline-5-carboxylate.</text>
</comment>
<protein>
    <recommendedName>
        <fullName evidence="1">Proline dehydrogenase</fullName>
        <ecNumber evidence="1">1.5.5.2</ecNumber>
    </recommendedName>
</protein>
<keyword evidence="3" id="KW-1185">Reference proteome</keyword>
<dbReference type="EMBL" id="JBGMDY010000001">
    <property type="protein sequence ID" value="KAL2346398.1"/>
    <property type="molecule type" value="Genomic_DNA"/>
</dbReference>
<sequence>MKLKTNQLYLVLEANDHHKLFSHLPTSDLLRFDAVLHATVVDPLVDFGTWLLHSNLMNVNGLREIRLASVRHSFYNHFCSGEDAPAVAKSIRALSRADLRGMLVYSIEDALDNHACDRNFHASFAPLTLADPRGAAGGKTWRTLRRGFGLYHARCLRRLPSRSLPPPSPLAISVMRAASPRVFCLRSDSAASPRTLCLQSASAASLRVIRRARHLRCLPSRQTV</sequence>
<dbReference type="EC" id="1.5.5.2" evidence="1"/>
<dbReference type="GO" id="GO:0006560">
    <property type="term" value="P:proline metabolic process"/>
    <property type="evidence" value="ECO:0007669"/>
    <property type="project" value="UniProtKB-KW"/>
</dbReference>
<keyword evidence="1" id="KW-0560">Oxidoreductase</keyword>
<name>A0ABD1NFQ2_9FABA</name>
<gene>
    <name evidence="2" type="ORF">Fmac_000398</name>
</gene>
<proteinExistence type="inferred from homology"/>
<dbReference type="PANTHER" id="PTHR13914:SF33">
    <property type="entry name" value="PROLINE DEHYDROGENASE"/>
    <property type="match status" value="1"/>
</dbReference>
<dbReference type="Proteomes" id="UP001603857">
    <property type="component" value="Unassembled WGS sequence"/>
</dbReference>
<dbReference type="InterPro" id="IPR015659">
    <property type="entry name" value="Proline_oxidase"/>
</dbReference>
<reference evidence="2 3" key="1">
    <citation type="submission" date="2024-08" db="EMBL/GenBank/DDBJ databases">
        <title>Insights into the chromosomal genome structure of Flemingia macrophylla.</title>
        <authorList>
            <person name="Ding Y."/>
            <person name="Zhao Y."/>
            <person name="Bi W."/>
            <person name="Wu M."/>
            <person name="Zhao G."/>
            <person name="Gong Y."/>
            <person name="Li W."/>
            <person name="Zhang P."/>
        </authorList>
    </citation>
    <scope>NUCLEOTIDE SEQUENCE [LARGE SCALE GENOMIC DNA]</scope>
    <source>
        <strain evidence="2">DYQJB</strain>
        <tissue evidence="2">Leaf</tissue>
    </source>
</reference>
<evidence type="ECO:0000256" key="1">
    <source>
        <dbReference type="RuleBase" id="RU364054"/>
    </source>
</evidence>
<comment type="cofactor">
    <cofactor evidence="1">
        <name>FAD</name>
        <dbReference type="ChEBI" id="CHEBI:57692"/>
    </cofactor>
</comment>
<dbReference type="AlphaFoldDB" id="A0ABD1NFQ2"/>
<comment type="caution">
    <text evidence="2">The sequence shown here is derived from an EMBL/GenBank/DDBJ whole genome shotgun (WGS) entry which is preliminary data.</text>
</comment>
<dbReference type="Gene3D" id="3.20.20.220">
    <property type="match status" value="1"/>
</dbReference>
<comment type="similarity">
    <text evidence="1">Belongs to the proline oxidase family.</text>
</comment>
<accession>A0ABD1NFQ2</accession>
<keyword evidence="1" id="KW-0642">Proline metabolism</keyword>
<organism evidence="2 3">
    <name type="scientific">Flemingia macrophylla</name>
    <dbReference type="NCBI Taxonomy" id="520843"/>
    <lineage>
        <taxon>Eukaryota</taxon>
        <taxon>Viridiplantae</taxon>
        <taxon>Streptophyta</taxon>
        <taxon>Embryophyta</taxon>
        <taxon>Tracheophyta</taxon>
        <taxon>Spermatophyta</taxon>
        <taxon>Magnoliopsida</taxon>
        <taxon>eudicotyledons</taxon>
        <taxon>Gunneridae</taxon>
        <taxon>Pentapetalae</taxon>
        <taxon>rosids</taxon>
        <taxon>fabids</taxon>
        <taxon>Fabales</taxon>
        <taxon>Fabaceae</taxon>
        <taxon>Papilionoideae</taxon>
        <taxon>50 kb inversion clade</taxon>
        <taxon>NPAAA clade</taxon>
        <taxon>indigoferoid/millettioid clade</taxon>
        <taxon>Phaseoleae</taxon>
        <taxon>Flemingia</taxon>
    </lineage>
</organism>
<evidence type="ECO:0000313" key="3">
    <source>
        <dbReference type="Proteomes" id="UP001603857"/>
    </source>
</evidence>
<dbReference type="PANTHER" id="PTHR13914">
    <property type="entry name" value="PROLINE OXIDASE"/>
    <property type="match status" value="1"/>
</dbReference>
<comment type="catalytic activity">
    <reaction evidence="1">
        <text>L-proline + a quinone = (S)-1-pyrroline-5-carboxylate + a quinol + H(+)</text>
        <dbReference type="Rhea" id="RHEA:23784"/>
        <dbReference type="ChEBI" id="CHEBI:15378"/>
        <dbReference type="ChEBI" id="CHEBI:17388"/>
        <dbReference type="ChEBI" id="CHEBI:24646"/>
        <dbReference type="ChEBI" id="CHEBI:60039"/>
        <dbReference type="ChEBI" id="CHEBI:132124"/>
        <dbReference type="EC" id="1.5.5.2"/>
    </reaction>
</comment>
<keyword evidence="1" id="KW-0285">Flavoprotein</keyword>